<sequence length="44" mass="4940">MDRSQEFLGTVFVNLDSDRDSGHVGGTPHCARMLQMQKEVFEAV</sequence>
<protein>
    <submittedName>
        <fullName evidence="1">Uncharacterized protein</fullName>
    </submittedName>
</protein>
<dbReference type="EMBL" id="MN740639">
    <property type="protein sequence ID" value="QHU36465.1"/>
    <property type="molecule type" value="Genomic_DNA"/>
</dbReference>
<proteinExistence type="predicted"/>
<reference evidence="1" key="1">
    <citation type="journal article" date="2020" name="Nature">
        <title>Giant virus diversity and host interactions through global metagenomics.</title>
        <authorList>
            <person name="Schulz F."/>
            <person name="Roux S."/>
            <person name="Paez-Espino D."/>
            <person name="Jungbluth S."/>
            <person name="Walsh D.A."/>
            <person name="Denef V.J."/>
            <person name="McMahon K.D."/>
            <person name="Konstantinidis K.T."/>
            <person name="Eloe-Fadrosh E.A."/>
            <person name="Kyrpides N.C."/>
            <person name="Woyke T."/>
        </authorList>
    </citation>
    <scope>NUCLEOTIDE SEQUENCE</scope>
    <source>
        <strain evidence="1">GVMAG-S-1035231-58</strain>
    </source>
</reference>
<organism evidence="1">
    <name type="scientific">viral metagenome</name>
    <dbReference type="NCBI Taxonomy" id="1070528"/>
    <lineage>
        <taxon>unclassified sequences</taxon>
        <taxon>metagenomes</taxon>
        <taxon>organismal metagenomes</taxon>
    </lineage>
</organism>
<accession>A0A6C0M2I8</accession>
<evidence type="ECO:0000313" key="1">
    <source>
        <dbReference type="EMBL" id="QHU36465.1"/>
    </source>
</evidence>
<dbReference type="AlphaFoldDB" id="A0A6C0M2I8"/>
<name>A0A6C0M2I8_9ZZZZ</name>